<dbReference type="OrthoDB" id="294251at2759"/>
<dbReference type="Proteomes" id="UP000054549">
    <property type="component" value="Unassembled WGS sequence"/>
</dbReference>
<gene>
    <name evidence="2" type="ORF">M378DRAFT_82419</name>
</gene>
<dbReference type="SUPFAM" id="SSF47923">
    <property type="entry name" value="Ypt/Rab-GAP domain of gyp1p"/>
    <property type="match status" value="1"/>
</dbReference>
<proteinExistence type="predicted"/>
<organism evidence="2 3">
    <name type="scientific">Amanita muscaria (strain Koide BX008)</name>
    <dbReference type="NCBI Taxonomy" id="946122"/>
    <lineage>
        <taxon>Eukaryota</taxon>
        <taxon>Fungi</taxon>
        <taxon>Dikarya</taxon>
        <taxon>Basidiomycota</taxon>
        <taxon>Agaricomycotina</taxon>
        <taxon>Agaricomycetes</taxon>
        <taxon>Agaricomycetidae</taxon>
        <taxon>Agaricales</taxon>
        <taxon>Pluteineae</taxon>
        <taxon>Amanitaceae</taxon>
        <taxon>Amanita</taxon>
    </lineage>
</organism>
<dbReference type="EMBL" id="KN818283">
    <property type="protein sequence ID" value="KIL61557.1"/>
    <property type="molecule type" value="Genomic_DNA"/>
</dbReference>
<protein>
    <recommendedName>
        <fullName evidence="1">Rab-GAP TBC domain-containing protein</fullName>
    </recommendedName>
</protein>
<name>A0A0C2WJ70_AMAMK</name>
<evidence type="ECO:0000313" key="3">
    <source>
        <dbReference type="Proteomes" id="UP000054549"/>
    </source>
</evidence>
<feature type="domain" description="Rab-GAP TBC" evidence="1">
    <location>
        <begin position="1"/>
        <end position="37"/>
    </location>
</feature>
<keyword evidence="3" id="KW-1185">Reference proteome</keyword>
<dbReference type="InterPro" id="IPR000195">
    <property type="entry name" value="Rab-GAP-TBC_dom"/>
</dbReference>
<evidence type="ECO:0000259" key="1">
    <source>
        <dbReference type="PROSITE" id="PS50086"/>
    </source>
</evidence>
<sequence length="92" mass="10619">LDLDLAPICFSWFLSLFTACLTVETLFRVWDVFLVDGLDVLFRVAFAILNSNEQELLRCESIHYAYVTNLLTGMWEADRILCLISLPYGPRK</sequence>
<dbReference type="PANTHER" id="PTHR47219:SF20">
    <property type="entry name" value="TBC1 DOMAIN FAMILY MEMBER 2B"/>
    <property type="match status" value="1"/>
</dbReference>
<dbReference type="GO" id="GO:0005096">
    <property type="term" value="F:GTPase activator activity"/>
    <property type="evidence" value="ECO:0007669"/>
    <property type="project" value="TreeGrafter"/>
</dbReference>
<dbReference type="Pfam" id="PF00566">
    <property type="entry name" value="RabGAP-TBC"/>
    <property type="match status" value="1"/>
</dbReference>
<dbReference type="HOGENOM" id="CLU_167269_0_0_1"/>
<dbReference type="AlphaFoldDB" id="A0A0C2WJ70"/>
<dbReference type="Gene3D" id="1.10.472.80">
    <property type="entry name" value="Ypt/Rab-GAP domain of gyp1p, domain 3"/>
    <property type="match status" value="1"/>
</dbReference>
<dbReference type="InterPro" id="IPR035969">
    <property type="entry name" value="Rab-GAP_TBC_sf"/>
</dbReference>
<dbReference type="PROSITE" id="PS50086">
    <property type="entry name" value="TBC_RABGAP"/>
    <property type="match status" value="1"/>
</dbReference>
<reference evidence="2 3" key="1">
    <citation type="submission" date="2014-04" db="EMBL/GenBank/DDBJ databases">
        <title>Evolutionary Origins and Diversification of the Mycorrhizal Mutualists.</title>
        <authorList>
            <consortium name="DOE Joint Genome Institute"/>
            <consortium name="Mycorrhizal Genomics Consortium"/>
            <person name="Kohler A."/>
            <person name="Kuo A."/>
            <person name="Nagy L.G."/>
            <person name="Floudas D."/>
            <person name="Copeland A."/>
            <person name="Barry K.W."/>
            <person name="Cichocki N."/>
            <person name="Veneault-Fourrey C."/>
            <person name="LaButti K."/>
            <person name="Lindquist E.A."/>
            <person name="Lipzen A."/>
            <person name="Lundell T."/>
            <person name="Morin E."/>
            <person name="Murat C."/>
            <person name="Riley R."/>
            <person name="Ohm R."/>
            <person name="Sun H."/>
            <person name="Tunlid A."/>
            <person name="Henrissat B."/>
            <person name="Grigoriev I.V."/>
            <person name="Hibbett D.S."/>
            <person name="Martin F."/>
        </authorList>
    </citation>
    <scope>NUCLEOTIDE SEQUENCE [LARGE SCALE GENOMIC DNA]</scope>
    <source>
        <strain evidence="2 3">Koide BX008</strain>
    </source>
</reference>
<feature type="non-terminal residue" evidence="2">
    <location>
        <position position="1"/>
    </location>
</feature>
<dbReference type="STRING" id="946122.A0A0C2WJ70"/>
<dbReference type="GO" id="GO:0031267">
    <property type="term" value="F:small GTPase binding"/>
    <property type="evidence" value="ECO:0007669"/>
    <property type="project" value="TreeGrafter"/>
</dbReference>
<dbReference type="PANTHER" id="PTHR47219">
    <property type="entry name" value="RAB GTPASE-ACTIVATING PROTEIN 1-LIKE"/>
    <property type="match status" value="1"/>
</dbReference>
<dbReference type="InterPro" id="IPR050302">
    <property type="entry name" value="Rab_GAP_TBC_domain"/>
</dbReference>
<accession>A0A0C2WJ70</accession>
<dbReference type="InParanoid" id="A0A0C2WJ70"/>
<evidence type="ECO:0000313" key="2">
    <source>
        <dbReference type="EMBL" id="KIL61557.1"/>
    </source>
</evidence>